<dbReference type="OrthoDB" id="7388at2157"/>
<evidence type="ECO:0000313" key="2">
    <source>
        <dbReference type="EMBL" id="ABD41314.1"/>
    </source>
</evidence>
<dbReference type="SUPFAM" id="SSF52317">
    <property type="entry name" value="Class I glutamine amidotransferase-like"/>
    <property type="match status" value="1"/>
</dbReference>
<evidence type="ECO:0000313" key="3">
    <source>
        <dbReference type="Proteomes" id="UP000001941"/>
    </source>
</evidence>
<sequence>MMLILDITNPDLPVLIDEFVSPISRIVHRFGHETRIVRIESATIHSSCTGIIICGTALADSWYRSHHLMSLLNGWTGPILGICAGMQMLLSETGGEIVSCTEIGMTPIYLTEMGRQDILMNEREEFSGYALHQYTATLTSQWIPLALSGSTAQVVKHTTHPWYGVLFHPEVRNEWIIERFVAVSVSSHT</sequence>
<keyword evidence="3" id="KW-1185">Reference proteome</keyword>
<dbReference type="eggNOG" id="arCOG00090">
    <property type="taxonomic scope" value="Archaea"/>
</dbReference>
<dbReference type="InterPro" id="IPR017926">
    <property type="entry name" value="GATASE"/>
</dbReference>
<dbReference type="STRING" id="323259.Mhun_1583"/>
<reference evidence="3" key="1">
    <citation type="journal article" date="2016" name="Stand. Genomic Sci.">
        <title>Complete genome sequence of Methanospirillum hungatei type strain JF1.</title>
        <authorList>
            <person name="Gunsalus R.P."/>
            <person name="Cook L.E."/>
            <person name="Crable B."/>
            <person name="Rohlin L."/>
            <person name="McDonald E."/>
            <person name="Mouttaki H."/>
            <person name="Sieber J.R."/>
            <person name="Poweleit N."/>
            <person name="Zhou H."/>
            <person name="Lapidus A.L."/>
            <person name="Daligault H.E."/>
            <person name="Land M."/>
            <person name="Gilna P."/>
            <person name="Ivanova N."/>
            <person name="Kyrpides N."/>
            <person name="Culley D.E."/>
            <person name="McInerney M.J."/>
        </authorList>
    </citation>
    <scope>NUCLEOTIDE SEQUENCE [LARGE SCALE GENOMIC DNA]</scope>
    <source>
        <strain evidence="3">ATCC 27890 / DSM 864 / NBRC 100397 / JF-1</strain>
    </source>
</reference>
<organism evidence="2 3">
    <name type="scientific">Methanospirillum hungatei JF-1 (strain ATCC 27890 / DSM 864 / NBRC 100397 / JF-1)</name>
    <dbReference type="NCBI Taxonomy" id="323259"/>
    <lineage>
        <taxon>Archaea</taxon>
        <taxon>Methanobacteriati</taxon>
        <taxon>Methanobacteriota</taxon>
        <taxon>Stenosarchaea group</taxon>
        <taxon>Methanomicrobia</taxon>
        <taxon>Methanomicrobiales</taxon>
        <taxon>Methanospirillaceae</taxon>
        <taxon>Methanospirillum</taxon>
    </lineage>
</organism>
<dbReference type="EnsemblBacteria" id="ABD41314">
    <property type="protein sequence ID" value="ABD41314"/>
    <property type="gene ID" value="Mhun_1583"/>
</dbReference>
<gene>
    <name evidence="2" type="ordered locus">Mhun_1583</name>
</gene>
<dbReference type="InterPro" id="IPR029062">
    <property type="entry name" value="Class_I_gatase-like"/>
</dbReference>
<dbReference type="KEGG" id="mhu:Mhun_1583"/>
<dbReference type="HOGENOM" id="CLU_1431666_0_0_2"/>
<dbReference type="InParanoid" id="Q2FL27"/>
<dbReference type="Pfam" id="PF00117">
    <property type="entry name" value="GATase"/>
    <property type="match status" value="1"/>
</dbReference>
<proteinExistence type="predicted"/>
<accession>Q2FL27</accession>
<dbReference type="PROSITE" id="PS51273">
    <property type="entry name" value="GATASE_TYPE_1"/>
    <property type="match status" value="1"/>
</dbReference>
<dbReference type="AlphaFoldDB" id="Q2FL27"/>
<name>Q2FL27_METHJ</name>
<evidence type="ECO:0000259" key="1">
    <source>
        <dbReference type="Pfam" id="PF00117"/>
    </source>
</evidence>
<dbReference type="RefSeq" id="WP_011448579.1">
    <property type="nucleotide sequence ID" value="NC_007796.1"/>
</dbReference>
<dbReference type="EMBL" id="CP000254">
    <property type="protein sequence ID" value="ABD41314.1"/>
    <property type="molecule type" value="Genomic_DNA"/>
</dbReference>
<dbReference type="Proteomes" id="UP000001941">
    <property type="component" value="Chromosome"/>
</dbReference>
<protein>
    <submittedName>
        <fullName evidence="2">Glutamine amidotransferase class-I</fullName>
    </submittedName>
</protein>
<dbReference type="GeneID" id="25393522"/>
<keyword evidence="2" id="KW-0315">Glutamine amidotransferase</keyword>
<dbReference type="Gene3D" id="3.40.50.880">
    <property type="match status" value="1"/>
</dbReference>
<feature type="domain" description="Glutamine amidotransferase" evidence="1">
    <location>
        <begin position="18"/>
        <end position="172"/>
    </location>
</feature>